<evidence type="ECO:0000256" key="3">
    <source>
        <dbReference type="ARBA" id="ARBA00022962"/>
    </source>
</evidence>
<proteinExistence type="predicted"/>
<evidence type="ECO:0008006" key="8">
    <source>
        <dbReference type="Google" id="ProtNLM"/>
    </source>
</evidence>
<name>A0A7S3XDZ0_9CHLO</name>
<keyword evidence="1" id="KW-0028">Amino-acid biosynthesis</keyword>
<evidence type="ECO:0000259" key="5">
    <source>
        <dbReference type="Pfam" id="PF00733"/>
    </source>
</evidence>
<dbReference type="InterPro" id="IPR017932">
    <property type="entry name" value="GATase_2_dom"/>
</dbReference>
<keyword evidence="2" id="KW-0061">Asparagine biosynthesis</keyword>
<evidence type="ECO:0000256" key="4">
    <source>
        <dbReference type="SAM" id="MobiDB-lite"/>
    </source>
</evidence>
<dbReference type="EMBL" id="HBIS01004673">
    <property type="protein sequence ID" value="CAE0610417.1"/>
    <property type="molecule type" value="Transcribed_RNA"/>
</dbReference>
<dbReference type="CDD" id="cd01991">
    <property type="entry name" value="Asn_synthase_B_C"/>
    <property type="match status" value="1"/>
</dbReference>
<dbReference type="PANTHER" id="PTHR45937:SF1">
    <property type="entry name" value="ASPARAGINE SYNTHETASE DOMAIN-CONTAINING PROTEIN 1"/>
    <property type="match status" value="1"/>
</dbReference>
<organism evidence="7">
    <name type="scientific">Picocystis salinarum</name>
    <dbReference type="NCBI Taxonomy" id="88271"/>
    <lineage>
        <taxon>Eukaryota</taxon>
        <taxon>Viridiplantae</taxon>
        <taxon>Chlorophyta</taxon>
        <taxon>Picocystophyceae</taxon>
        <taxon>Picocystales</taxon>
        <taxon>Picocystaceae</taxon>
        <taxon>Picocystis</taxon>
    </lineage>
</organism>
<protein>
    <recommendedName>
        <fullName evidence="8">Glutamine amidotransferase type-2 domain-containing protein</fullName>
    </recommendedName>
</protein>
<evidence type="ECO:0000256" key="1">
    <source>
        <dbReference type="ARBA" id="ARBA00022605"/>
    </source>
</evidence>
<dbReference type="InterPro" id="IPR014729">
    <property type="entry name" value="Rossmann-like_a/b/a_fold"/>
</dbReference>
<dbReference type="GO" id="GO:0004066">
    <property type="term" value="F:asparagine synthase (glutamine-hydrolyzing) activity"/>
    <property type="evidence" value="ECO:0007669"/>
    <property type="project" value="InterPro"/>
</dbReference>
<dbReference type="InterPro" id="IPR001962">
    <property type="entry name" value="Asn_synthase"/>
</dbReference>
<dbReference type="Pfam" id="PF00733">
    <property type="entry name" value="Asn_synthase"/>
    <property type="match status" value="1"/>
</dbReference>
<dbReference type="AlphaFoldDB" id="A0A7S3XDZ0"/>
<feature type="region of interest" description="Disordered" evidence="4">
    <location>
        <begin position="201"/>
        <end position="221"/>
    </location>
</feature>
<evidence type="ECO:0000256" key="2">
    <source>
        <dbReference type="ARBA" id="ARBA00022888"/>
    </source>
</evidence>
<feature type="domain" description="Glutamine amidotransferase type-2" evidence="6">
    <location>
        <begin position="70"/>
        <end position="130"/>
    </location>
</feature>
<dbReference type="InterPro" id="IPR051857">
    <property type="entry name" value="Asn_synthetase_domain"/>
</dbReference>
<evidence type="ECO:0000259" key="6">
    <source>
        <dbReference type="Pfam" id="PF13537"/>
    </source>
</evidence>
<accession>A0A7S3XDZ0</accession>
<dbReference type="InterPro" id="IPR029055">
    <property type="entry name" value="Ntn_hydrolases_N"/>
</dbReference>
<reference evidence="7" key="1">
    <citation type="submission" date="2021-01" db="EMBL/GenBank/DDBJ databases">
        <authorList>
            <person name="Corre E."/>
            <person name="Pelletier E."/>
            <person name="Niang G."/>
            <person name="Scheremetjew M."/>
            <person name="Finn R."/>
            <person name="Kale V."/>
            <person name="Holt S."/>
            <person name="Cochrane G."/>
            <person name="Meng A."/>
            <person name="Brown T."/>
            <person name="Cohen L."/>
        </authorList>
    </citation>
    <scope>NUCLEOTIDE SEQUENCE</scope>
    <source>
        <strain evidence="7">CCMP1897</strain>
    </source>
</reference>
<dbReference type="SUPFAM" id="SSF56235">
    <property type="entry name" value="N-terminal nucleophile aminohydrolases (Ntn hydrolases)"/>
    <property type="match status" value="1"/>
</dbReference>
<dbReference type="GO" id="GO:0006529">
    <property type="term" value="P:asparagine biosynthetic process"/>
    <property type="evidence" value="ECO:0007669"/>
    <property type="project" value="UniProtKB-KW"/>
</dbReference>
<dbReference type="Gene3D" id="3.60.20.10">
    <property type="entry name" value="Glutamine Phosphoribosylpyrophosphate, subunit 1, domain 1"/>
    <property type="match status" value="1"/>
</dbReference>
<dbReference type="SUPFAM" id="SSF52402">
    <property type="entry name" value="Adenine nucleotide alpha hydrolases-like"/>
    <property type="match status" value="1"/>
</dbReference>
<feature type="domain" description="Asparagine synthetase" evidence="5">
    <location>
        <begin position="264"/>
        <end position="314"/>
    </location>
</feature>
<gene>
    <name evidence="7" type="ORF">PSAL00342_LOCUS4252</name>
</gene>
<dbReference type="Pfam" id="PF13537">
    <property type="entry name" value="GATase_7"/>
    <property type="match status" value="1"/>
</dbReference>
<keyword evidence="3" id="KW-0315">Glutamine amidotransferase</keyword>
<sequence>MDGWKDVLYARGPDEQGAARRCTDAHELCFWTTVLQLRGKNNVCVPLESEAGSLMAFNGQIFDGIDVESDENDAERLLQELEKTESEQVPRLLSKLRGPWSLVYWNKENNVVWIARDLLGRRSLLIHRPDEQDPRLICTSVMPRHGNGNCTPASPTRSYWEELPTGIYRCDIDSSNMEQFRADPLVRLPWASEELERLESWRRTDDEGSHPPPALDGQDEGARPYMEALLQRLRTAVRHRVSCVRPRQHWLDPQANDGTLPPSEVAIMFSGGVDSALLAFLAHEAIAPHAPIDLLNVCFADGESPDRRSAQEALVELMSVAPSREWRLFEIDSSLSEVDRNRTRLMQLLAPSDTHMDLNIGAALWIAAGGRGRVCIGKDGQLTFREETHVSVARVLLVGHGIDEQCAGYGRHRTRFRNGGWTGLEDELRLDMARLWKRNLGRDDRVLSDRGKEARHPYLDESVVQQLLDTPLWMVADLRHPPGVGDKCLLRWCAHHVGLVRCSTRTKRAIQFGTCLAKQSNARAYGSNRAANLAKAGSSSVSHVDAV</sequence>
<evidence type="ECO:0000313" key="7">
    <source>
        <dbReference type="EMBL" id="CAE0610417.1"/>
    </source>
</evidence>
<dbReference type="PANTHER" id="PTHR45937">
    <property type="entry name" value="ASPARAGINE SYNTHETASE DOMAIN-CONTAINING PROTEIN 1"/>
    <property type="match status" value="1"/>
</dbReference>
<dbReference type="Gene3D" id="3.40.50.620">
    <property type="entry name" value="HUPs"/>
    <property type="match status" value="1"/>
</dbReference>